<organism evidence="1 2">
    <name type="scientific">Lysobacter auxotrophicus</name>
    <dbReference type="NCBI Taxonomy" id="2992573"/>
    <lineage>
        <taxon>Bacteria</taxon>
        <taxon>Pseudomonadati</taxon>
        <taxon>Pseudomonadota</taxon>
        <taxon>Gammaproteobacteria</taxon>
        <taxon>Lysobacterales</taxon>
        <taxon>Lysobacteraceae</taxon>
        <taxon>Lysobacter</taxon>
    </lineage>
</organism>
<keyword evidence="2" id="KW-1185">Reference proteome</keyword>
<protein>
    <submittedName>
        <fullName evidence="1">Uncharacterized protein</fullName>
    </submittedName>
</protein>
<evidence type="ECO:0000313" key="1">
    <source>
        <dbReference type="EMBL" id="BDU18102.1"/>
    </source>
</evidence>
<sequence>MTSHLNFFVPFQSAPAWHENQLTRALLVVLRYSPMAHQAWLERVAPGRRLHALPPAEFATQRQRVLSSGETLRDGDAIPGISVWLAPDAKQVNATLEASDRQQVLDAIITYGGELVVVVENKISWCDPTEQPHRINLHGAPVQFEEHPRSVPWQDVLAMFSDLVERDLVAGAERLVIGDFLDLVEAHFPTIGPYSTIGRCGTNAFRLERRLDAVQGFAVATDEGKAQGWRNIDGTQKILMAWLGYPSDVSAVSLRMYPADTLGQARHFYADPESVQAVLALRSQDWRVDPNFHWGFMAPGYAWATSPCAVEDYCAYWVEHIGGSRELARSEWDSYLATLQANRILDASGRDAFEQEFAGSQRQKASPRPGLFCEVTWPLAEAARLDARGAFVDAVKHRINQMLAALRAPLLA</sequence>
<evidence type="ECO:0000313" key="2">
    <source>
        <dbReference type="Proteomes" id="UP001317822"/>
    </source>
</evidence>
<dbReference type="EMBL" id="AP027041">
    <property type="protein sequence ID" value="BDU18102.1"/>
    <property type="molecule type" value="Genomic_DNA"/>
</dbReference>
<proteinExistence type="predicted"/>
<dbReference type="RefSeq" id="WP_281779982.1">
    <property type="nucleotide sequence ID" value="NZ_AP027041.1"/>
</dbReference>
<reference evidence="1 2" key="1">
    <citation type="journal article" date="2023" name="Int. J. Syst. Evol. Microbiol.">
        <title>Physiological and genomic analyses of cobalamin (vitamin B12)-auxotrophy of Lysobacter auxotrophicus sp. nov., a methionine-auxotrophic chitinolytic bacterium isolated from chitin-treated soil.</title>
        <authorList>
            <person name="Saito A."/>
            <person name="Dohra H."/>
            <person name="Hamada M."/>
            <person name="Moriuchi R."/>
            <person name="Kotsuchibashi Y."/>
            <person name="Mori K."/>
        </authorList>
    </citation>
    <scope>NUCLEOTIDE SEQUENCE [LARGE SCALE GENOMIC DNA]</scope>
    <source>
        <strain evidence="1 2">5-21a</strain>
    </source>
</reference>
<gene>
    <name evidence="1" type="ORF">LA521A_33030</name>
</gene>
<name>A0ABM8DHM8_9GAMM</name>
<dbReference type="Proteomes" id="UP001317822">
    <property type="component" value="Chromosome"/>
</dbReference>
<accession>A0ABM8DHM8</accession>